<reference evidence="1" key="1">
    <citation type="submission" date="2015-12" db="EMBL/GenBank/DDBJ databases">
        <title>Update maize B73 reference genome by single molecule sequencing technologies.</title>
        <authorList>
            <consortium name="Maize Genome Sequencing Project"/>
            <person name="Ware D."/>
        </authorList>
    </citation>
    <scope>NUCLEOTIDE SEQUENCE [LARGE SCALE GENOMIC DNA]</scope>
    <source>
        <tissue evidence="1">Seedling</tissue>
    </source>
</reference>
<dbReference type="GO" id="GO:0016787">
    <property type="term" value="F:hydrolase activity"/>
    <property type="evidence" value="ECO:0007669"/>
    <property type="project" value="UniProtKB-KW"/>
</dbReference>
<gene>
    <name evidence="1" type="ORF">ZEAMMB73_Zm00001d003800</name>
</gene>
<dbReference type="AlphaFoldDB" id="A0A1D6EBL9"/>
<protein>
    <submittedName>
        <fullName evidence="1">Alpha/beta-Hydrolases superfamily protein</fullName>
    </submittedName>
</protein>
<keyword evidence="1" id="KW-0378">Hydrolase</keyword>
<evidence type="ECO:0000313" key="1">
    <source>
        <dbReference type="EMBL" id="ONM17733.1"/>
    </source>
</evidence>
<sequence>MFRLARGTARKLILALLTCLSSALLYRQIQPLPPADQATGGARVPAPGHDGRVRQVELEPAAAGEPVRRRRRRRWPGGGEGAPVARRRGPHRAGQPVQVHQPEAAVGRLPRAPQVGTSLPDRRGDG</sequence>
<organism evidence="1">
    <name type="scientific">Zea mays</name>
    <name type="common">Maize</name>
    <dbReference type="NCBI Taxonomy" id="4577"/>
    <lineage>
        <taxon>Eukaryota</taxon>
        <taxon>Viridiplantae</taxon>
        <taxon>Streptophyta</taxon>
        <taxon>Embryophyta</taxon>
        <taxon>Tracheophyta</taxon>
        <taxon>Spermatophyta</taxon>
        <taxon>Magnoliopsida</taxon>
        <taxon>Liliopsida</taxon>
        <taxon>Poales</taxon>
        <taxon>Poaceae</taxon>
        <taxon>PACMAD clade</taxon>
        <taxon>Panicoideae</taxon>
        <taxon>Andropogonodae</taxon>
        <taxon>Andropogoneae</taxon>
        <taxon>Tripsacinae</taxon>
        <taxon>Zea</taxon>
    </lineage>
</organism>
<proteinExistence type="predicted"/>
<name>A0A1D6EBL9_MAIZE</name>
<accession>A0A1D6EBL9</accession>
<dbReference type="EMBL" id="CM007648">
    <property type="protein sequence ID" value="ONM17733.1"/>
    <property type="molecule type" value="Genomic_DNA"/>
</dbReference>